<feature type="chain" id="PRO_5021404390" description="endo-polygalacturonase" evidence="11">
    <location>
        <begin position="17"/>
        <end position="416"/>
    </location>
</feature>
<dbReference type="GO" id="GO:0045490">
    <property type="term" value="P:pectin catabolic process"/>
    <property type="evidence" value="ECO:0007669"/>
    <property type="project" value="UniProtKB-ARBA"/>
</dbReference>
<dbReference type="InterPro" id="IPR000743">
    <property type="entry name" value="Glyco_hydro_28"/>
</dbReference>
<dbReference type="STRING" id="246404.A0A507FHJ3"/>
<evidence type="ECO:0000313" key="13">
    <source>
        <dbReference type="Proteomes" id="UP000320333"/>
    </source>
</evidence>
<dbReference type="GO" id="GO:0071555">
    <property type="term" value="P:cell wall organization"/>
    <property type="evidence" value="ECO:0007669"/>
    <property type="project" value="UniProtKB-KW"/>
</dbReference>
<evidence type="ECO:0000256" key="5">
    <source>
        <dbReference type="ARBA" id="ARBA00022801"/>
    </source>
</evidence>
<dbReference type="PANTHER" id="PTHR31884">
    <property type="entry name" value="POLYGALACTURONASE"/>
    <property type="match status" value="1"/>
</dbReference>
<evidence type="ECO:0000256" key="4">
    <source>
        <dbReference type="ARBA" id="ARBA00022737"/>
    </source>
</evidence>
<organism evidence="12 13">
    <name type="scientific">Chytriomyces confervae</name>
    <dbReference type="NCBI Taxonomy" id="246404"/>
    <lineage>
        <taxon>Eukaryota</taxon>
        <taxon>Fungi</taxon>
        <taxon>Fungi incertae sedis</taxon>
        <taxon>Chytridiomycota</taxon>
        <taxon>Chytridiomycota incertae sedis</taxon>
        <taxon>Chytridiomycetes</taxon>
        <taxon>Chytridiales</taxon>
        <taxon>Chytriomycetaceae</taxon>
        <taxon>Chytriomyces</taxon>
    </lineage>
</organism>
<gene>
    <name evidence="12" type="ORF">CcCBS67573_g02869</name>
</gene>
<protein>
    <recommendedName>
        <fullName evidence="2">endo-polygalacturonase</fullName>
        <ecNumber evidence="2">3.2.1.15</ecNumber>
    </recommendedName>
</protein>
<keyword evidence="5 10" id="KW-0378">Hydrolase</keyword>
<dbReference type="GO" id="GO:0004650">
    <property type="term" value="F:polygalacturonase activity"/>
    <property type="evidence" value="ECO:0007669"/>
    <property type="project" value="UniProtKB-EC"/>
</dbReference>
<feature type="signal peptide" evidence="11">
    <location>
        <begin position="1"/>
        <end position="16"/>
    </location>
</feature>
<dbReference type="OrthoDB" id="2131404at2759"/>
<keyword evidence="4" id="KW-0677">Repeat</keyword>
<keyword evidence="8" id="KW-0961">Cell wall biogenesis/degradation</keyword>
<evidence type="ECO:0000256" key="11">
    <source>
        <dbReference type="SAM" id="SignalP"/>
    </source>
</evidence>
<keyword evidence="7 10" id="KW-0326">Glycosidase</keyword>
<keyword evidence="13" id="KW-1185">Reference proteome</keyword>
<evidence type="ECO:0000256" key="7">
    <source>
        <dbReference type="ARBA" id="ARBA00023295"/>
    </source>
</evidence>
<dbReference type="InterPro" id="IPR006626">
    <property type="entry name" value="PbH1"/>
</dbReference>
<dbReference type="InterPro" id="IPR011050">
    <property type="entry name" value="Pectin_lyase_fold/virulence"/>
</dbReference>
<accession>A0A507FHJ3</accession>
<evidence type="ECO:0000256" key="9">
    <source>
        <dbReference type="ARBA" id="ARBA00034074"/>
    </source>
</evidence>
<dbReference type="Pfam" id="PF00295">
    <property type="entry name" value="Glyco_hydro_28"/>
    <property type="match status" value="1"/>
</dbReference>
<evidence type="ECO:0000256" key="10">
    <source>
        <dbReference type="RuleBase" id="RU361169"/>
    </source>
</evidence>
<comment type="caution">
    <text evidence="12">The sequence shown here is derived from an EMBL/GenBank/DDBJ whole genome shotgun (WGS) entry which is preliminary data.</text>
</comment>
<name>A0A507FHJ3_9FUNG</name>
<sequence length="416" mass="43832">MKHIFLSLIFALAALADPKGGHCSKGTTCTVGNHCKAGTTCTVGYARTKTTTVKTKAPAATTATKPKPTYADACIISNYQGVQACVSSTKNLIVLQGPFTVPSNQVIKMFLRDGVKVILSGTITFERATILDGNSDGLINVRGKGITFESDPNNQGILYGSGEKYWDGLGGNGGVKKPFFFRTLTSGYSVFRNIKLINSPAHVFSILGSDTLFDRITIDDSLGDTKGGHNTDGFDVMGDGIVIQNSWVHNQDDCLAINESKGKGINFLNNTCIGGHGISIATYDGGIAENVLVKGCTVSKSTNGIRIKTTYKATKGYVNNVRFEDVKLNDISWIGVMIQQDYLNGGPTGNPISKVPVTGVTFKNIAGNVISGKNAVSVKILCGDGNCKNLTYDNVKISGAKATCAGVSVNPPGSGC</sequence>
<dbReference type="PANTHER" id="PTHR31884:SF1">
    <property type="entry name" value="POLYGALACTURONASE"/>
    <property type="match status" value="1"/>
</dbReference>
<dbReference type="SUPFAM" id="SSF51126">
    <property type="entry name" value="Pectin lyase-like"/>
    <property type="match status" value="1"/>
</dbReference>
<proteinExistence type="inferred from homology"/>
<evidence type="ECO:0000256" key="8">
    <source>
        <dbReference type="ARBA" id="ARBA00023316"/>
    </source>
</evidence>
<evidence type="ECO:0000256" key="3">
    <source>
        <dbReference type="ARBA" id="ARBA00022729"/>
    </source>
</evidence>
<evidence type="ECO:0000256" key="2">
    <source>
        <dbReference type="ARBA" id="ARBA00012736"/>
    </source>
</evidence>
<evidence type="ECO:0000256" key="1">
    <source>
        <dbReference type="ARBA" id="ARBA00008834"/>
    </source>
</evidence>
<dbReference type="Gene3D" id="2.160.20.10">
    <property type="entry name" value="Single-stranded right-handed beta-helix, Pectin lyase-like"/>
    <property type="match status" value="1"/>
</dbReference>
<evidence type="ECO:0000256" key="6">
    <source>
        <dbReference type="ARBA" id="ARBA00023157"/>
    </source>
</evidence>
<reference evidence="12 13" key="1">
    <citation type="journal article" date="2019" name="Sci. Rep.">
        <title>Comparative genomics of chytrid fungi reveal insights into the obligate biotrophic and pathogenic lifestyle of Synchytrium endobioticum.</title>
        <authorList>
            <person name="van de Vossenberg B.T.L.H."/>
            <person name="Warris S."/>
            <person name="Nguyen H.D.T."/>
            <person name="van Gent-Pelzer M.P.E."/>
            <person name="Joly D.L."/>
            <person name="van de Geest H.C."/>
            <person name="Bonants P.J.M."/>
            <person name="Smith D.S."/>
            <person name="Levesque C.A."/>
            <person name="van der Lee T.A.J."/>
        </authorList>
    </citation>
    <scope>NUCLEOTIDE SEQUENCE [LARGE SCALE GENOMIC DNA]</scope>
    <source>
        <strain evidence="12 13">CBS 675.73</strain>
    </source>
</reference>
<dbReference type="GO" id="GO:0005576">
    <property type="term" value="C:extracellular region"/>
    <property type="evidence" value="ECO:0007669"/>
    <property type="project" value="TreeGrafter"/>
</dbReference>
<dbReference type="AlphaFoldDB" id="A0A507FHJ3"/>
<evidence type="ECO:0000313" key="12">
    <source>
        <dbReference type="EMBL" id="TPX75869.1"/>
    </source>
</evidence>
<keyword evidence="6" id="KW-1015">Disulfide bond</keyword>
<dbReference type="InterPro" id="IPR012334">
    <property type="entry name" value="Pectin_lyas_fold"/>
</dbReference>
<comment type="catalytic activity">
    <reaction evidence="9">
        <text>(1,4-alpha-D-galacturonosyl)n+m + H2O = (1,4-alpha-D-galacturonosyl)n + (1,4-alpha-D-galacturonosyl)m.</text>
        <dbReference type="EC" id="3.2.1.15"/>
    </reaction>
</comment>
<keyword evidence="3 11" id="KW-0732">Signal</keyword>
<dbReference type="EC" id="3.2.1.15" evidence="2"/>
<dbReference type="SMART" id="SM00710">
    <property type="entry name" value="PbH1"/>
    <property type="match status" value="5"/>
</dbReference>
<dbReference type="Proteomes" id="UP000320333">
    <property type="component" value="Unassembled WGS sequence"/>
</dbReference>
<dbReference type="InterPro" id="IPR050434">
    <property type="entry name" value="Glycosyl_hydrlase_28"/>
</dbReference>
<comment type="similarity">
    <text evidence="1 10">Belongs to the glycosyl hydrolase 28 family.</text>
</comment>
<dbReference type="EMBL" id="QEAP01000065">
    <property type="protein sequence ID" value="TPX75869.1"/>
    <property type="molecule type" value="Genomic_DNA"/>
</dbReference>